<dbReference type="InterPro" id="IPR029787">
    <property type="entry name" value="Nucleotide_cyclase"/>
</dbReference>
<reference evidence="6 7" key="1">
    <citation type="submission" date="2018-06" db="EMBL/GenBank/DDBJ databases">
        <title>NTM in soil in Japan.</title>
        <authorList>
            <person name="Ohya K."/>
        </authorList>
    </citation>
    <scope>NUCLEOTIDE SEQUENCE [LARGE SCALE GENOMIC DNA]</scope>
    <source>
        <strain evidence="6 7">GF76</strain>
    </source>
</reference>
<dbReference type="InterPro" id="IPR058852">
    <property type="entry name" value="HTH_77"/>
</dbReference>
<dbReference type="GO" id="GO:0004016">
    <property type="term" value="F:adenylate cyclase activity"/>
    <property type="evidence" value="ECO:0007669"/>
    <property type="project" value="UniProtKB-ARBA"/>
</dbReference>
<evidence type="ECO:0000256" key="2">
    <source>
        <dbReference type="ARBA" id="ARBA00023125"/>
    </source>
</evidence>
<dbReference type="PROSITE" id="PS50043">
    <property type="entry name" value="HTH_LUXR_2"/>
    <property type="match status" value="1"/>
</dbReference>
<dbReference type="SMART" id="SM00421">
    <property type="entry name" value="HTH_LUXR"/>
    <property type="match status" value="1"/>
</dbReference>
<dbReference type="Pfam" id="PF00211">
    <property type="entry name" value="Guanylate_cyc"/>
    <property type="match status" value="1"/>
</dbReference>
<dbReference type="InterPro" id="IPR011990">
    <property type="entry name" value="TPR-like_helical_dom_sf"/>
</dbReference>
<proteinExistence type="predicted"/>
<dbReference type="Gene3D" id="1.10.10.10">
    <property type="entry name" value="Winged helix-like DNA-binding domain superfamily/Winged helix DNA-binding domain"/>
    <property type="match status" value="1"/>
</dbReference>
<dbReference type="CDD" id="cd06170">
    <property type="entry name" value="LuxR_C_like"/>
    <property type="match status" value="1"/>
</dbReference>
<dbReference type="InterPro" id="IPR016032">
    <property type="entry name" value="Sig_transdc_resp-reg_C-effctor"/>
</dbReference>
<evidence type="ECO:0000256" key="1">
    <source>
        <dbReference type="ARBA" id="ARBA00023015"/>
    </source>
</evidence>
<dbReference type="PRINTS" id="PR00364">
    <property type="entry name" value="DISEASERSIST"/>
</dbReference>
<dbReference type="CDD" id="cd07302">
    <property type="entry name" value="CHD"/>
    <property type="match status" value="1"/>
</dbReference>
<dbReference type="FunFam" id="1.10.10.10:FF:000553">
    <property type="entry name" value="Transcriptional regulator, LuxR family"/>
    <property type="match status" value="1"/>
</dbReference>
<dbReference type="Pfam" id="PF25872">
    <property type="entry name" value="HTH_77"/>
    <property type="match status" value="1"/>
</dbReference>
<evidence type="ECO:0000256" key="3">
    <source>
        <dbReference type="ARBA" id="ARBA00023163"/>
    </source>
</evidence>
<dbReference type="Gene3D" id="3.40.50.300">
    <property type="entry name" value="P-loop containing nucleotide triphosphate hydrolases"/>
    <property type="match status" value="1"/>
</dbReference>
<dbReference type="FunFam" id="3.40.50.300:FF:001702">
    <property type="entry name" value="Transcriptional regulator, LuxR family"/>
    <property type="match status" value="1"/>
</dbReference>
<name>A0A329L215_9MYCO</name>
<dbReference type="SUPFAM" id="SSF46894">
    <property type="entry name" value="C-terminal effector domain of the bipartite response regulators"/>
    <property type="match status" value="1"/>
</dbReference>
<dbReference type="GO" id="GO:0009190">
    <property type="term" value="P:cyclic nucleotide biosynthetic process"/>
    <property type="evidence" value="ECO:0007669"/>
    <property type="project" value="InterPro"/>
</dbReference>
<dbReference type="SUPFAM" id="SSF52540">
    <property type="entry name" value="P-loop containing nucleoside triphosphate hydrolases"/>
    <property type="match status" value="1"/>
</dbReference>
<keyword evidence="3" id="KW-0804">Transcription</keyword>
<dbReference type="GO" id="GO:0006355">
    <property type="term" value="P:regulation of DNA-templated transcription"/>
    <property type="evidence" value="ECO:0007669"/>
    <property type="project" value="InterPro"/>
</dbReference>
<evidence type="ECO:0000313" key="6">
    <source>
        <dbReference type="EMBL" id="RAV00823.1"/>
    </source>
</evidence>
<comment type="caution">
    <text evidence="6">The sequence shown here is derived from an EMBL/GenBank/DDBJ whole genome shotgun (WGS) entry which is preliminary data.</text>
</comment>
<organism evidence="6 7">
    <name type="scientific">Mycobacterium colombiense</name>
    <dbReference type="NCBI Taxonomy" id="339268"/>
    <lineage>
        <taxon>Bacteria</taxon>
        <taxon>Bacillati</taxon>
        <taxon>Actinomycetota</taxon>
        <taxon>Actinomycetes</taxon>
        <taxon>Mycobacteriales</taxon>
        <taxon>Mycobacteriaceae</taxon>
        <taxon>Mycobacterium</taxon>
        <taxon>Mycobacterium avium complex (MAC)</taxon>
    </lineage>
</organism>
<dbReference type="AlphaFoldDB" id="A0A329L215"/>
<dbReference type="InterPro" id="IPR027417">
    <property type="entry name" value="P-loop_NTPase"/>
</dbReference>
<dbReference type="GO" id="GO:0035556">
    <property type="term" value="P:intracellular signal transduction"/>
    <property type="evidence" value="ECO:0007669"/>
    <property type="project" value="InterPro"/>
</dbReference>
<dbReference type="SUPFAM" id="SSF55073">
    <property type="entry name" value="Nucleotide cyclase"/>
    <property type="match status" value="1"/>
</dbReference>
<keyword evidence="2" id="KW-0238">DNA-binding</keyword>
<keyword evidence="1" id="KW-0805">Transcription regulation</keyword>
<dbReference type="Proteomes" id="UP000250347">
    <property type="component" value="Unassembled WGS sequence"/>
</dbReference>
<dbReference type="PANTHER" id="PTHR47691:SF3">
    <property type="entry name" value="HTH-TYPE TRANSCRIPTIONAL REGULATOR RV0890C-RELATED"/>
    <property type="match status" value="1"/>
</dbReference>
<sequence>MNEPLPTGTVTLLLADVQGSTQLWDSQPQAMTAAIAKLDQTLRELVRAHCGIRPVEQGEGDSFVIAFSRASDAVACALALQRAPLAPLQLRIGVHTGEVQLRDENNYVGPAINRTARLRELAHGGQTVLSGTTGDLIADSLAEDVWLTDLGTHALRDLPRPERVLQLCHPDLCNEFPPLRKRETVVAQRPPAQLTSFVGRDTEMGEVRSILARNRLVTLTGAGGVGKTRLAVQVAASVAGDYADGICYVDLAPITDPDLVPVTAARALGLPDHPGRSPQKSLLQFVGDRHMLMVLDNCEHLLDASATLVTALLAACSRLTALATSREPIGVGGEVIWRVPSLSFDGDAARLFTDRAGHARPGFSVNDDDAATVNEICRRLDGMPLAIELAAARVRALSPNEILAGLQDRFRLLTGGSRTAVRRQQTLQASVDWSHALLTEPERTLFRRLGVFMGGFDLDACRKVVCDEDLAPHQVLDVLALLVDKSLVIAESVGGTMRYRVLETIRQYAQEKLSESAEAVAVRDRHRDHYTAMAAALDAPGEASLELLLDRAQTEIDNLRGAFAWSRENLDIDNALLLATSLQPLWLTRGGLKEGSDWLDAGLADAETPTAEVTPRTIARALADKAFLDNMRDPGSLARAQRSLAIARQLDDPVLLARTLTACGRLAAWSAELAEPYLSDAEKLARSVGDRWRLAQILYSKALAATVGTGDPAAAVAAASEGRDLADAIGDQGYSRGCRWCLIGAQWVFGEVTGAAAQLRELMNEADAAHALIWQVSARERLCHVLAHTGQPDEGRALAFDALDGAAEIGRYMEGVVHSSLAFAALAADDISAATAASEAARERFGAWPLASTTAKPWAQVALARNDLTSARRFAEEDVAAAAGWFTVQALLTRARVALAENEPGKAERDVHEALNRAAELRAHLVVPDLLECLARLVGDAGSHLDAARLFGATHAVRDRTGIVRFRVYDAEYGASVNAMRQVLGDREFDAAWAAGAALSTEEAIAYARRGRGERKRPPSGWDSLTPTERDVVRLVSEGLGNKDIGDRLFISPRTVQTHLTHVYAKLGLTSRMQLAQEAARRSVLD</sequence>
<evidence type="ECO:0000313" key="7">
    <source>
        <dbReference type="Proteomes" id="UP000250347"/>
    </source>
</evidence>
<protein>
    <submittedName>
        <fullName evidence="6">LuxR family transcriptional regulator</fullName>
    </submittedName>
</protein>
<feature type="domain" description="HTH luxR-type" evidence="4">
    <location>
        <begin position="1018"/>
        <end position="1083"/>
    </location>
</feature>
<gene>
    <name evidence="6" type="ORF">DQP58_00160</name>
</gene>
<dbReference type="Gene3D" id="3.30.70.1230">
    <property type="entry name" value="Nucleotide cyclase"/>
    <property type="match status" value="2"/>
</dbReference>
<dbReference type="GO" id="GO:0003677">
    <property type="term" value="F:DNA binding"/>
    <property type="evidence" value="ECO:0007669"/>
    <property type="project" value="UniProtKB-KW"/>
</dbReference>
<dbReference type="PANTHER" id="PTHR47691">
    <property type="entry name" value="REGULATOR-RELATED"/>
    <property type="match status" value="1"/>
</dbReference>
<accession>A0A329L215</accession>
<dbReference type="PRINTS" id="PR00038">
    <property type="entry name" value="HTHLUXR"/>
</dbReference>
<dbReference type="InterPro" id="IPR001054">
    <property type="entry name" value="A/G_cyclase"/>
</dbReference>
<dbReference type="PROSITE" id="PS50125">
    <property type="entry name" value="GUANYLATE_CYCLASE_2"/>
    <property type="match status" value="1"/>
</dbReference>
<dbReference type="InterPro" id="IPR036388">
    <property type="entry name" value="WH-like_DNA-bd_sf"/>
</dbReference>
<dbReference type="InterPro" id="IPR000792">
    <property type="entry name" value="Tscrpt_reg_LuxR_C"/>
</dbReference>
<dbReference type="Gene3D" id="1.25.40.10">
    <property type="entry name" value="Tetratricopeptide repeat domain"/>
    <property type="match status" value="1"/>
</dbReference>
<dbReference type="Pfam" id="PF00196">
    <property type="entry name" value="GerE"/>
    <property type="match status" value="1"/>
</dbReference>
<evidence type="ECO:0000259" key="5">
    <source>
        <dbReference type="PROSITE" id="PS50125"/>
    </source>
</evidence>
<evidence type="ECO:0000259" key="4">
    <source>
        <dbReference type="PROSITE" id="PS50043"/>
    </source>
</evidence>
<dbReference type="EMBL" id="QMEU01000001">
    <property type="protein sequence ID" value="RAV00823.1"/>
    <property type="molecule type" value="Genomic_DNA"/>
</dbReference>
<feature type="domain" description="Guanylate cyclase" evidence="5">
    <location>
        <begin position="11"/>
        <end position="119"/>
    </location>
</feature>
<dbReference type="PROSITE" id="PS00622">
    <property type="entry name" value="HTH_LUXR_1"/>
    <property type="match status" value="1"/>
</dbReference>